<dbReference type="FunFam" id="3.40.190.10:FF:000178">
    <property type="entry name" value="Glutamate receptor subunit"/>
    <property type="match status" value="1"/>
</dbReference>
<evidence type="ECO:0000256" key="1">
    <source>
        <dbReference type="ARBA" id="ARBA00008685"/>
    </source>
</evidence>
<dbReference type="PANTHER" id="PTHR18966">
    <property type="entry name" value="IONOTROPIC GLUTAMATE RECEPTOR"/>
    <property type="match status" value="1"/>
</dbReference>
<dbReference type="AlphaFoldDB" id="A0A7R9KE32"/>
<evidence type="ECO:0000256" key="4">
    <source>
        <dbReference type="ARBA" id="ARBA00022692"/>
    </source>
</evidence>
<evidence type="ECO:0000256" key="6">
    <source>
        <dbReference type="ARBA" id="ARBA00023018"/>
    </source>
</evidence>
<organism evidence="18">
    <name type="scientific">Medioppia subpectinata</name>
    <dbReference type="NCBI Taxonomy" id="1979941"/>
    <lineage>
        <taxon>Eukaryota</taxon>
        <taxon>Metazoa</taxon>
        <taxon>Ecdysozoa</taxon>
        <taxon>Arthropoda</taxon>
        <taxon>Chelicerata</taxon>
        <taxon>Arachnida</taxon>
        <taxon>Acari</taxon>
        <taxon>Acariformes</taxon>
        <taxon>Sarcoptiformes</taxon>
        <taxon>Oribatida</taxon>
        <taxon>Brachypylina</taxon>
        <taxon>Oppioidea</taxon>
        <taxon>Oppiidae</taxon>
        <taxon>Medioppia</taxon>
    </lineage>
</organism>
<name>A0A7R9KE32_9ACAR</name>
<evidence type="ECO:0000256" key="8">
    <source>
        <dbReference type="ARBA" id="ARBA00023136"/>
    </source>
</evidence>
<evidence type="ECO:0000256" key="12">
    <source>
        <dbReference type="ARBA" id="ARBA00023286"/>
    </source>
</evidence>
<keyword evidence="8 15" id="KW-0472">Membrane</keyword>
<evidence type="ECO:0000259" key="16">
    <source>
        <dbReference type="SMART" id="SM00079"/>
    </source>
</evidence>
<keyword evidence="6" id="KW-0770">Synapse</keyword>
<dbReference type="InterPro" id="IPR001320">
    <property type="entry name" value="Iontro_rcpt_C"/>
</dbReference>
<dbReference type="Pfam" id="PF01094">
    <property type="entry name" value="ANF_receptor"/>
    <property type="match status" value="1"/>
</dbReference>
<feature type="domain" description="Ionotropic glutamate receptor C-terminal" evidence="16">
    <location>
        <begin position="126"/>
        <end position="491"/>
    </location>
</feature>
<dbReference type="InterPro" id="IPR015683">
    <property type="entry name" value="Ionotropic_Glu_rcpt"/>
</dbReference>
<evidence type="ECO:0000313" key="19">
    <source>
        <dbReference type="Proteomes" id="UP000759131"/>
    </source>
</evidence>
<evidence type="ECO:0000256" key="13">
    <source>
        <dbReference type="ARBA" id="ARBA00023303"/>
    </source>
</evidence>
<evidence type="ECO:0000259" key="17">
    <source>
        <dbReference type="SMART" id="SM00918"/>
    </source>
</evidence>
<dbReference type="GO" id="GO:0045211">
    <property type="term" value="C:postsynaptic membrane"/>
    <property type="evidence" value="ECO:0007669"/>
    <property type="project" value="UniProtKB-SubCell"/>
</dbReference>
<keyword evidence="5 15" id="KW-1133">Transmembrane helix</keyword>
<sequence length="560" mass="63140">MFMKQILTNSYKTESALIYDGIRLLANALHDLDGNQWRVDPISCADGHPWPHGTTLLNYMRQNVFYGMTGLVKFDESGFRSDISLEILSLSEDGVDVSGKWLQRGRIEKYEKWTKHYLPQLLEKPLIRITSVFNDPFFMLKKSSDGLKGNNRYEGFVIDLIDELAKELSFRYVISPVKDKQWGGRDKKTGLWNGMVGEVMRDEADIAVADLTINSEREKAIDFTYPFMSTGITILFKKPTKTMSLWSFMLPFSTQLWLYMLGILSFVYVGRFSPYEWTDTTPCRTDNQVLENSYYMSNSFWFAIGGIMQQGSDIAPKALSTRIIGGVWAFFTLIIVSSYTANLAAFLTVEDAPYPFDSVEALAAQTAISYGLVGNGATHRFFKSTNISTYKKMAEYMEENANSVLKSSNSIGRDAVEESEGKYAFFMESAVIDYITERHCNLTQVGGLLDSKGYGIATKKDSKYRTPLSEAIVKLQETGVLRELKRTWWTQKAGGGACLSKGTPALLEMGMKNVGGVFLILIGGSVFSTFLAFYELFVETLRETSNMTDENRVKNNKNTN</sequence>
<comment type="subcellular location">
    <subcellularLocation>
        <location evidence="14">Postsynaptic cell membrane</location>
        <topology evidence="14">Multi-pass membrane protein</topology>
    </subcellularLocation>
</comment>
<feature type="transmembrane region" description="Helical" evidence="15">
    <location>
        <begin position="245"/>
        <end position="269"/>
    </location>
</feature>
<dbReference type="GO" id="GO:0015276">
    <property type="term" value="F:ligand-gated monoatomic ion channel activity"/>
    <property type="evidence" value="ECO:0007669"/>
    <property type="project" value="InterPro"/>
</dbReference>
<keyword evidence="2" id="KW-0813">Transport</keyword>
<keyword evidence="12" id="KW-1071">Ligand-gated ion channel</keyword>
<dbReference type="EMBL" id="CAJPIZ010000605">
    <property type="protein sequence ID" value="CAG2101852.1"/>
    <property type="molecule type" value="Genomic_DNA"/>
</dbReference>
<feature type="transmembrane region" description="Helical" evidence="15">
    <location>
        <begin position="323"/>
        <end position="347"/>
    </location>
</feature>
<evidence type="ECO:0000256" key="2">
    <source>
        <dbReference type="ARBA" id="ARBA00022448"/>
    </source>
</evidence>
<proteinExistence type="inferred from homology"/>
<dbReference type="InterPro" id="IPR028082">
    <property type="entry name" value="Peripla_BP_I"/>
</dbReference>
<dbReference type="SUPFAM" id="SSF53822">
    <property type="entry name" value="Periplasmic binding protein-like I"/>
    <property type="match status" value="1"/>
</dbReference>
<dbReference type="FunFam" id="3.40.190.10:FF:000061">
    <property type="entry name" value="Glutamate receptor, ionotropic kainate"/>
    <property type="match status" value="1"/>
</dbReference>
<evidence type="ECO:0000313" key="18">
    <source>
        <dbReference type="EMBL" id="CAD7621422.1"/>
    </source>
</evidence>
<dbReference type="Gene3D" id="1.10.287.70">
    <property type="match status" value="1"/>
</dbReference>
<dbReference type="Gene3D" id="3.40.190.10">
    <property type="entry name" value="Periplasmic binding protein-like II"/>
    <property type="match status" value="1"/>
</dbReference>
<dbReference type="Proteomes" id="UP000759131">
    <property type="component" value="Unassembled WGS sequence"/>
</dbReference>
<evidence type="ECO:0000256" key="11">
    <source>
        <dbReference type="ARBA" id="ARBA00023257"/>
    </source>
</evidence>
<dbReference type="InterPro" id="IPR019594">
    <property type="entry name" value="Glu/Gly-bd"/>
</dbReference>
<evidence type="ECO:0000256" key="15">
    <source>
        <dbReference type="SAM" id="Phobius"/>
    </source>
</evidence>
<dbReference type="EMBL" id="OC855180">
    <property type="protein sequence ID" value="CAD7621422.1"/>
    <property type="molecule type" value="Genomic_DNA"/>
</dbReference>
<dbReference type="SMART" id="SM00918">
    <property type="entry name" value="Lig_chan-Glu_bd"/>
    <property type="match status" value="1"/>
</dbReference>
<dbReference type="SMART" id="SM00079">
    <property type="entry name" value="PBPe"/>
    <property type="match status" value="1"/>
</dbReference>
<keyword evidence="13" id="KW-0407">Ion channel</keyword>
<evidence type="ECO:0000256" key="14">
    <source>
        <dbReference type="ARBA" id="ARBA00034104"/>
    </source>
</evidence>
<evidence type="ECO:0000256" key="5">
    <source>
        <dbReference type="ARBA" id="ARBA00022989"/>
    </source>
</evidence>
<keyword evidence="19" id="KW-1185">Reference proteome</keyword>
<dbReference type="Pfam" id="PF00060">
    <property type="entry name" value="Lig_chan"/>
    <property type="match status" value="1"/>
</dbReference>
<keyword evidence="4 15" id="KW-0812">Transmembrane</keyword>
<evidence type="ECO:0000256" key="10">
    <source>
        <dbReference type="ARBA" id="ARBA00023180"/>
    </source>
</evidence>
<dbReference type="Pfam" id="PF10613">
    <property type="entry name" value="Lig_chan-Glu_bd"/>
    <property type="match status" value="1"/>
</dbReference>
<keyword evidence="7" id="KW-0406">Ion transport</keyword>
<gene>
    <name evidence="18" type="ORF">OSB1V03_LOCUS1893</name>
</gene>
<dbReference type="SUPFAM" id="SSF53850">
    <property type="entry name" value="Periplasmic binding protein-like II"/>
    <property type="match status" value="1"/>
</dbReference>
<keyword evidence="9" id="KW-0675">Receptor</keyword>
<evidence type="ECO:0000256" key="3">
    <source>
        <dbReference type="ARBA" id="ARBA00022475"/>
    </source>
</evidence>
<feature type="transmembrane region" description="Helical" evidence="15">
    <location>
        <begin position="514"/>
        <end position="537"/>
    </location>
</feature>
<evidence type="ECO:0000256" key="9">
    <source>
        <dbReference type="ARBA" id="ARBA00023170"/>
    </source>
</evidence>
<keyword evidence="11" id="KW-0628">Postsynaptic cell membrane</keyword>
<comment type="similarity">
    <text evidence="1">Belongs to the glutamate-gated ion channel (TC 1.A.10.1) family.</text>
</comment>
<dbReference type="FunFam" id="1.10.287.70:FF:000010">
    <property type="entry name" value="Putative glutamate receptor ionotropic kainate 1"/>
    <property type="match status" value="1"/>
</dbReference>
<keyword evidence="10" id="KW-0325">Glycoprotein</keyword>
<dbReference type="InterPro" id="IPR001828">
    <property type="entry name" value="ANF_lig-bd_rcpt"/>
</dbReference>
<protein>
    <submittedName>
        <fullName evidence="18">Uncharacterized protein</fullName>
    </submittedName>
</protein>
<accession>A0A7R9KE32</accession>
<keyword evidence="3" id="KW-1003">Cell membrane</keyword>
<evidence type="ECO:0000256" key="7">
    <source>
        <dbReference type="ARBA" id="ARBA00023065"/>
    </source>
</evidence>
<reference evidence="18" key="1">
    <citation type="submission" date="2020-11" db="EMBL/GenBank/DDBJ databases">
        <authorList>
            <person name="Tran Van P."/>
        </authorList>
    </citation>
    <scope>NUCLEOTIDE SEQUENCE</scope>
</reference>
<dbReference type="Gene3D" id="3.40.50.2300">
    <property type="match status" value="2"/>
</dbReference>
<dbReference type="OrthoDB" id="5984008at2759"/>
<feature type="domain" description="Ionotropic glutamate receptor L-glutamate and glycine-binding" evidence="17">
    <location>
        <begin position="136"/>
        <end position="201"/>
    </location>
</feature>